<reference evidence="2" key="1">
    <citation type="journal article" date="2017" name="Appl. Environ. Microbiol.">
        <title>Genomic analysis of Calderihabitans maritimus KKC1, a thermophilic hydrogenogenic carboxydotrophic bacterium isolated from marine sediment.</title>
        <authorList>
            <person name="Omae K."/>
            <person name="Yoneda Y."/>
            <person name="Fukuyama Y."/>
            <person name="Yoshida T."/>
            <person name="Sako Y."/>
        </authorList>
    </citation>
    <scope>NUCLEOTIDE SEQUENCE [LARGE SCALE GENOMIC DNA]</scope>
    <source>
        <strain evidence="2">KKC1</strain>
    </source>
</reference>
<accession>A0A1Z5HNS0</accession>
<keyword evidence="2" id="KW-1185">Reference proteome</keyword>
<dbReference type="RefSeq" id="WP_153802831.1">
    <property type="nucleotide sequence ID" value="NZ_BDGJ01000002.1"/>
</dbReference>
<organism evidence="1 2">
    <name type="scientific">Calderihabitans maritimus</name>
    <dbReference type="NCBI Taxonomy" id="1246530"/>
    <lineage>
        <taxon>Bacteria</taxon>
        <taxon>Bacillati</taxon>
        <taxon>Bacillota</taxon>
        <taxon>Clostridia</taxon>
        <taxon>Neomoorellales</taxon>
        <taxon>Calderihabitantaceae</taxon>
        <taxon>Calderihabitans</taxon>
    </lineage>
</organism>
<dbReference type="Proteomes" id="UP000197032">
    <property type="component" value="Unassembled WGS sequence"/>
</dbReference>
<name>A0A1Z5HNS0_9FIRM</name>
<dbReference type="EMBL" id="BDGJ01000002">
    <property type="protein sequence ID" value="GAW90945.1"/>
    <property type="molecule type" value="Genomic_DNA"/>
</dbReference>
<evidence type="ECO:0000313" key="1">
    <source>
        <dbReference type="EMBL" id="GAW90945.1"/>
    </source>
</evidence>
<comment type="caution">
    <text evidence="1">The sequence shown here is derived from an EMBL/GenBank/DDBJ whole genome shotgun (WGS) entry which is preliminary data.</text>
</comment>
<sequence length="51" mass="5737">MKILEEKGDSRRVEVKTNHVSSGYEEYNKKFMLAHKSGGGADIRAIGRTIK</sequence>
<gene>
    <name evidence="1" type="ORF">KKC1_01070</name>
</gene>
<evidence type="ECO:0000313" key="2">
    <source>
        <dbReference type="Proteomes" id="UP000197032"/>
    </source>
</evidence>
<dbReference type="AlphaFoldDB" id="A0A1Z5HNS0"/>
<proteinExistence type="predicted"/>
<protein>
    <submittedName>
        <fullName evidence="1">Family 1 extracellular solute-binding protein</fullName>
    </submittedName>
</protein>